<dbReference type="PANTHER" id="PTHR46580:SF4">
    <property type="entry name" value="ATP_GTP-BINDING PROTEIN"/>
    <property type="match status" value="1"/>
</dbReference>
<keyword evidence="2" id="KW-0812">Transmembrane</keyword>
<keyword evidence="1" id="KW-0732">Signal</keyword>
<feature type="transmembrane region" description="Helical" evidence="2">
    <location>
        <begin position="55"/>
        <end position="81"/>
    </location>
</feature>
<comment type="caution">
    <text evidence="3">The sequence shown here is derived from an EMBL/GenBank/DDBJ whole genome shotgun (WGS) entry which is preliminary data.</text>
</comment>
<keyword evidence="4" id="KW-1185">Reference proteome</keyword>
<keyword evidence="2" id="KW-0472">Membrane</keyword>
<sequence length="1045" mass="111696">MEISELEKRAGIDENTINLNTIPNINPEGSIPYTTNIRLGEYMIEKIKKAGLLPLWNLLIHSVCTFGSFLIVSMIVGILIVCYTTPKPSVPKCELKFNRIDPNPVKYKYGPRSVATGDFNKDTWIDMVVVNNAVDSITVYFGNSNIAFQRQMQYSTGPGSSPRMVVVNDLNNDHQLDIIVANFRTHNLGIFLGFGNGSFANQLEISTGVSRPASITIADMNNDTLLDIVTANYGTHSVSIFYAYGNGRFSNSVSYSIGYDAQPISLITGDFNNDNYVDIAVANYDTHNIVILYANNKSTFENQVILSTGLGSHPCSIAAGYINDDSFLDIVVANYGTNSAGMFLSNFNGTFTNQQTFSLGKVSPYAIALGDFNRDNNMDIAITNQGANNIGILLGSNTDKNISTSSIKYYSTGSLSSIMFTIVDLNGDNRLDIIVVSNDTGSIDVLLGYFEGFPDKVTYSTDSSPTSVVVGDLNNDNRLDIVVANAGSDNVSVFLGNADGSFVEQVTYVTGFNPTSVIVGDLNNDTRLDIVVTNADSNNVGILIGLGNGSFADQVTYSTGSNPVSVTIGDLNNDARLDIVVANADSNTTSVLLGHGNGSFADQVTYSTGSNPVSVTIGDLNNDTRLDLVVANAGSNSVSILLGHGNGSFANQVTYSTGSYPVSVILGDLNNDTRLDIVVANRDANTVSILLGLGNGSFADQVIYSAGFYPSSAIVGDLNNDARLDIIVTNYYSNNVSILLGLGNGSFAERIPYSVGIGPWSVAVNDFNSDRQMDIVVGNAGSNNISVLLGHGNGYFENQIMYSSGGFSSGLAVHDLNNDSHPDVVITNPSNKCVSILLGQSNEVFVPQTTLTTANNSRPRALAIADFNNDNHSDIVVANSGTNDIGIFIGHGDISFTNQSTYSTGPNSSPYSVAVGDFNRDSYVDIVVTNYGTDTIGIFLGRGGGNFTNQTTYSTNVGSRPYSLSVIDFNNDTFLDIIVATYDDNNQGIFLGYGDGTFDKFLVVGTDYGSHPFLVSFGDFNNDKKMDFVVANEGTDSLSILVQTC</sequence>
<dbReference type="SUPFAM" id="SSF69318">
    <property type="entry name" value="Integrin alpha N-terminal domain"/>
    <property type="match status" value="3"/>
</dbReference>
<evidence type="ECO:0000313" key="3">
    <source>
        <dbReference type="EMBL" id="CAF0985813.1"/>
    </source>
</evidence>
<evidence type="ECO:0000313" key="4">
    <source>
        <dbReference type="Proteomes" id="UP000663828"/>
    </source>
</evidence>
<dbReference type="InterPro" id="IPR028994">
    <property type="entry name" value="Integrin_alpha_N"/>
</dbReference>
<dbReference type="EMBL" id="CAJNOR010000701">
    <property type="protein sequence ID" value="CAF0985813.1"/>
    <property type="molecule type" value="Genomic_DNA"/>
</dbReference>
<dbReference type="Proteomes" id="UP000663828">
    <property type="component" value="Unassembled WGS sequence"/>
</dbReference>
<accession>A0A814FRP8</accession>
<gene>
    <name evidence="3" type="ORF">XAT740_LOCUS12431</name>
</gene>
<dbReference type="AlphaFoldDB" id="A0A814FRP8"/>
<organism evidence="3 4">
    <name type="scientific">Adineta ricciae</name>
    <name type="common">Rotifer</name>
    <dbReference type="NCBI Taxonomy" id="249248"/>
    <lineage>
        <taxon>Eukaryota</taxon>
        <taxon>Metazoa</taxon>
        <taxon>Spiralia</taxon>
        <taxon>Gnathifera</taxon>
        <taxon>Rotifera</taxon>
        <taxon>Eurotatoria</taxon>
        <taxon>Bdelloidea</taxon>
        <taxon>Adinetida</taxon>
        <taxon>Adinetidae</taxon>
        <taxon>Adineta</taxon>
    </lineage>
</organism>
<proteinExistence type="predicted"/>
<dbReference type="PANTHER" id="PTHR46580">
    <property type="entry name" value="SENSOR KINASE-RELATED"/>
    <property type="match status" value="1"/>
</dbReference>
<dbReference type="Gene3D" id="2.130.10.130">
    <property type="entry name" value="Integrin alpha, N-terminal"/>
    <property type="match status" value="3"/>
</dbReference>
<keyword evidence="2" id="KW-1133">Transmembrane helix</keyword>
<name>A0A814FRP8_ADIRI</name>
<reference evidence="3" key="1">
    <citation type="submission" date="2021-02" db="EMBL/GenBank/DDBJ databases">
        <authorList>
            <person name="Nowell W R."/>
        </authorList>
    </citation>
    <scope>NUCLEOTIDE SEQUENCE</scope>
</reference>
<dbReference type="InterPro" id="IPR013517">
    <property type="entry name" value="FG-GAP"/>
</dbReference>
<protein>
    <submittedName>
        <fullName evidence="3">Uncharacterized protein</fullName>
    </submittedName>
</protein>
<dbReference type="Pfam" id="PF13517">
    <property type="entry name" value="FG-GAP_3"/>
    <property type="match status" value="8"/>
</dbReference>
<dbReference type="Gene3D" id="2.30.30.100">
    <property type="match status" value="7"/>
</dbReference>
<evidence type="ECO:0000256" key="2">
    <source>
        <dbReference type="SAM" id="Phobius"/>
    </source>
</evidence>
<evidence type="ECO:0000256" key="1">
    <source>
        <dbReference type="ARBA" id="ARBA00022729"/>
    </source>
</evidence>